<dbReference type="Proteomes" id="UP000184600">
    <property type="component" value="Unassembled WGS sequence"/>
</dbReference>
<gene>
    <name evidence="1" type="ORF">VQ7734_03663</name>
</gene>
<protein>
    <recommendedName>
        <fullName evidence="3">DUF2570 domain-containing protein</fullName>
    </recommendedName>
</protein>
<dbReference type="EMBL" id="FRFG01000048">
    <property type="protein sequence ID" value="SHO57893.1"/>
    <property type="molecule type" value="Genomic_DNA"/>
</dbReference>
<sequence>MLAALKWIKYLAVAGMLVTIAVLALLLTNSNAQITALNTQLAQAVSDNQTNLKTIETLKDNAQSTNQLLVQRQLRHQQQQRELTDEIKTLRTKMATVDCVIPADVTARLRKPY</sequence>
<keyword evidence="2" id="KW-1185">Reference proteome</keyword>
<dbReference type="AlphaFoldDB" id="A0A1M7YZ95"/>
<evidence type="ECO:0000313" key="1">
    <source>
        <dbReference type="EMBL" id="SHO57893.1"/>
    </source>
</evidence>
<organism evidence="1 2">
    <name type="scientific">Vibrio quintilis</name>
    <dbReference type="NCBI Taxonomy" id="1117707"/>
    <lineage>
        <taxon>Bacteria</taxon>
        <taxon>Pseudomonadati</taxon>
        <taxon>Pseudomonadota</taxon>
        <taxon>Gammaproteobacteria</taxon>
        <taxon>Vibrionales</taxon>
        <taxon>Vibrionaceae</taxon>
        <taxon>Vibrio</taxon>
    </lineage>
</organism>
<dbReference type="STRING" id="1117707.VQ7734_03663"/>
<proteinExistence type="predicted"/>
<name>A0A1M7YZ95_9VIBR</name>
<dbReference type="OrthoDB" id="5905324at2"/>
<reference evidence="2" key="1">
    <citation type="submission" date="2016-12" db="EMBL/GenBank/DDBJ databases">
        <authorList>
            <person name="Rodrigo-Torres L."/>
            <person name="Arahal R.D."/>
            <person name="Lucena T."/>
        </authorList>
    </citation>
    <scope>NUCLEOTIDE SEQUENCE [LARGE SCALE GENOMIC DNA]</scope>
</reference>
<evidence type="ECO:0000313" key="2">
    <source>
        <dbReference type="Proteomes" id="UP000184600"/>
    </source>
</evidence>
<evidence type="ECO:0008006" key="3">
    <source>
        <dbReference type="Google" id="ProtNLM"/>
    </source>
</evidence>
<dbReference type="RefSeq" id="WP_073585283.1">
    <property type="nucleotide sequence ID" value="NZ_FRFG01000048.1"/>
</dbReference>
<accession>A0A1M7YZ95</accession>